<dbReference type="EMBL" id="LCEJ01000026">
    <property type="protein sequence ID" value="KKS70347.1"/>
    <property type="molecule type" value="Genomic_DNA"/>
</dbReference>
<reference evidence="9 10" key="1">
    <citation type="journal article" date="2015" name="Nature">
        <title>rRNA introns, odd ribosomes, and small enigmatic genomes across a large radiation of phyla.</title>
        <authorList>
            <person name="Brown C.T."/>
            <person name="Hug L.A."/>
            <person name="Thomas B.C."/>
            <person name="Sharon I."/>
            <person name="Castelle C.J."/>
            <person name="Singh A."/>
            <person name="Wilkins M.J."/>
            <person name="Williams K.H."/>
            <person name="Banfield J.F."/>
        </authorList>
    </citation>
    <scope>NUCLEOTIDE SEQUENCE [LARGE SCALE GENOMIC DNA]</scope>
</reference>
<dbReference type="InterPro" id="IPR001564">
    <property type="entry name" value="Nucleoside_diP_kinase"/>
</dbReference>
<dbReference type="Proteomes" id="UP000034785">
    <property type="component" value="Unassembled WGS sequence"/>
</dbReference>
<accession>A0A0G1BAQ1</accession>
<comment type="caution">
    <text evidence="9">The sequence shown here is derived from an EMBL/GenBank/DDBJ whole genome shotgun (WGS) entry which is preliminary data.</text>
</comment>
<evidence type="ECO:0000256" key="4">
    <source>
        <dbReference type="ARBA" id="ARBA00022679"/>
    </source>
</evidence>
<dbReference type="PROSITE" id="PS51374">
    <property type="entry name" value="NDPK_LIKE"/>
    <property type="match status" value="1"/>
</dbReference>
<organism evidence="9 10">
    <name type="scientific">Candidatus Daviesbacteria bacterium GW2011_GWA2_42_7</name>
    <dbReference type="NCBI Taxonomy" id="1618425"/>
    <lineage>
        <taxon>Bacteria</taxon>
        <taxon>Candidatus Daviesiibacteriota</taxon>
    </lineage>
</organism>
<keyword evidence="5 9" id="KW-0418">Kinase</keyword>
<feature type="domain" description="Nucleoside diphosphate kinase-like" evidence="8">
    <location>
        <begin position="12"/>
        <end position="130"/>
    </location>
</feature>
<protein>
    <recommendedName>
        <fullName evidence="3">nucleoside-diphosphate kinase</fullName>
        <ecNumber evidence="3">2.7.4.6</ecNumber>
    </recommendedName>
</protein>
<dbReference type="SUPFAM" id="SSF54919">
    <property type="entry name" value="Nucleoside diphosphate kinase, NDK"/>
    <property type="match status" value="1"/>
</dbReference>
<dbReference type="PATRIC" id="fig|1618425.3.peg.486"/>
<evidence type="ECO:0000256" key="2">
    <source>
        <dbReference type="ARBA" id="ARBA00008142"/>
    </source>
</evidence>
<dbReference type="PANTHER" id="PTHR11349">
    <property type="entry name" value="NUCLEOSIDE DIPHOSPHATE KINASE"/>
    <property type="match status" value="1"/>
</dbReference>
<sequence length="130" mass="14356">MLYPVTDEWLGGVGNHTLDDCKRYGYEAKEVVGTDDPKEIGHLIHRYNQEMLLSGPVLAMVLEGSHAVEVVRKLVGHTIPILAAPGTIRGDYSNDSSIVANPQKRTIYTLVHASGTPEEAEREITLWFGK</sequence>
<evidence type="ECO:0000313" key="9">
    <source>
        <dbReference type="EMBL" id="KKS70347.1"/>
    </source>
</evidence>
<dbReference type="GO" id="GO:0006183">
    <property type="term" value="P:GTP biosynthetic process"/>
    <property type="evidence" value="ECO:0007669"/>
    <property type="project" value="InterPro"/>
</dbReference>
<dbReference type="InterPro" id="IPR036850">
    <property type="entry name" value="NDK-like_dom_sf"/>
</dbReference>
<dbReference type="PRINTS" id="PR01243">
    <property type="entry name" value="NUCDPKINASE"/>
</dbReference>
<comment type="similarity">
    <text evidence="2 6 7">Belongs to the NDK family.</text>
</comment>
<dbReference type="Gene3D" id="3.30.70.141">
    <property type="entry name" value="Nucleoside diphosphate kinase-like domain"/>
    <property type="match status" value="1"/>
</dbReference>
<dbReference type="GO" id="GO:0006241">
    <property type="term" value="P:CTP biosynthetic process"/>
    <property type="evidence" value="ECO:0007669"/>
    <property type="project" value="InterPro"/>
</dbReference>
<dbReference type="SMART" id="SM00562">
    <property type="entry name" value="NDK"/>
    <property type="match status" value="1"/>
</dbReference>
<dbReference type="Pfam" id="PF00334">
    <property type="entry name" value="NDK"/>
    <property type="match status" value="1"/>
</dbReference>
<dbReference type="GO" id="GO:0006228">
    <property type="term" value="P:UTP biosynthetic process"/>
    <property type="evidence" value="ECO:0007669"/>
    <property type="project" value="InterPro"/>
</dbReference>
<name>A0A0G1BAQ1_9BACT</name>
<evidence type="ECO:0000256" key="7">
    <source>
        <dbReference type="RuleBase" id="RU004011"/>
    </source>
</evidence>
<comment type="cofactor">
    <cofactor evidence="1">
        <name>Mg(2+)</name>
        <dbReference type="ChEBI" id="CHEBI:18420"/>
    </cofactor>
</comment>
<dbReference type="EC" id="2.7.4.6" evidence="3"/>
<keyword evidence="4" id="KW-0808">Transferase</keyword>
<comment type="caution">
    <text evidence="6">Lacks conserved residue(s) required for the propagation of feature annotation.</text>
</comment>
<proteinExistence type="inferred from homology"/>
<dbReference type="AlphaFoldDB" id="A0A0G1BAQ1"/>
<evidence type="ECO:0000256" key="5">
    <source>
        <dbReference type="ARBA" id="ARBA00022777"/>
    </source>
</evidence>
<evidence type="ECO:0000313" key="10">
    <source>
        <dbReference type="Proteomes" id="UP000034785"/>
    </source>
</evidence>
<evidence type="ECO:0000256" key="1">
    <source>
        <dbReference type="ARBA" id="ARBA00001946"/>
    </source>
</evidence>
<evidence type="ECO:0000259" key="8">
    <source>
        <dbReference type="SMART" id="SM00562"/>
    </source>
</evidence>
<gene>
    <name evidence="9" type="ORF">UV41_C0026G0004</name>
</gene>
<evidence type="ECO:0000256" key="6">
    <source>
        <dbReference type="PROSITE-ProRule" id="PRU00706"/>
    </source>
</evidence>
<dbReference type="GO" id="GO:0004550">
    <property type="term" value="F:nucleoside diphosphate kinase activity"/>
    <property type="evidence" value="ECO:0007669"/>
    <property type="project" value="UniProtKB-EC"/>
</dbReference>
<evidence type="ECO:0000256" key="3">
    <source>
        <dbReference type="ARBA" id="ARBA00012966"/>
    </source>
</evidence>
<dbReference type="InterPro" id="IPR034907">
    <property type="entry name" value="NDK-like_dom"/>
</dbReference>